<dbReference type="InterPro" id="IPR002542">
    <property type="entry name" value="T20D4.11-like_dom"/>
</dbReference>
<name>E3LI36_CAERE</name>
<feature type="signal peptide" evidence="1">
    <location>
        <begin position="1"/>
        <end position="20"/>
    </location>
</feature>
<dbReference type="KEGG" id="crq:GCK72_020234"/>
<evidence type="ECO:0000313" key="4">
    <source>
        <dbReference type="Proteomes" id="UP000008281"/>
    </source>
</evidence>
<proteinExistence type="predicted"/>
<feature type="domain" description="T20D4.11-like" evidence="2">
    <location>
        <begin position="30"/>
        <end position="187"/>
    </location>
</feature>
<protein>
    <recommendedName>
        <fullName evidence="2">T20D4.11-like domain-containing protein</fullName>
    </recommendedName>
</protein>
<dbReference type="PANTHER" id="PTHR31897:SF12">
    <property type="entry name" value="DUF19 DOMAIN-CONTAINING PROTEIN"/>
    <property type="match status" value="1"/>
</dbReference>
<dbReference type="InParanoid" id="E3LI36"/>
<organism evidence="4">
    <name type="scientific">Caenorhabditis remanei</name>
    <name type="common">Caenorhabditis vulgaris</name>
    <dbReference type="NCBI Taxonomy" id="31234"/>
    <lineage>
        <taxon>Eukaryota</taxon>
        <taxon>Metazoa</taxon>
        <taxon>Ecdysozoa</taxon>
        <taxon>Nematoda</taxon>
        <taxon>Chromadorea</taxon>
        <taxon>Rhabditida</taxon>
        <taxon>Rhabditina</taxon>
        <taxon>Rhabditomorpha</taxon>
        <taxon>Rhabditoidea</taxon>
        <taxon>Rhabditidae</taxon>
        <taxon>Peloderinae</taxon>
        <taxon>Caenorhabditis</taxon>
    </lineage>
</organism>
<dbReference type="eggNOG" id="ENOG502RT9H">
    <property type="taxonomic scope" value="Eukaryota"/>
</dbReference>
<reference evidence="3" key="1">
    <citation type="submission" date="2007-07" db="EMBL/GenBank/DDBJ databases">
        <title>PCAP assembly of the Caenorhabditis remanei genome.</title>
        <authorList>
            <consortium name="The Caenorhabditis remanei Sequencing Consortium"/>
            <person name="Wilson R.K."/>
        </authorList>
    </citation>
    <scope>NUCLEOTIDE SEQUENCE [LARGE SCALE GENOMIC DNA]</scope>
    <source>
        <strain evidence="3">PB4641</strain>
    </source>
</reference>
<keyword evidence="4" id="KW-1185">Reference proteome</keyword>
<dbReference type="CTD" id="9820431"/>
<accession>E3LI36</accession>
<evidence type="ECO:0000256" key="1">
    <source>
        <dbReference type="SAM" id="SignalP"/>
    </source>
</evidence>
<dbReference type="Pfam" id="PF01579">
    <property type="entry name" value="DUF19"/>
    <property type="match status" value="2"/>
</dbReference>
<dbReference type="PANTHER" id="PTHR31897">
    <property type="entry name" value="PROTEIN CBG17011-RELATED"/>
    <property type="match status" value="1"/>
</dbReference>
<feature type="domain" description="T20D4.11-like" evidence="2">
    <location>
        <begin position="188"/>
        <end position="328"/>
    </location>
</feature>
<gene>
    <name evidence="3" type="ORF">CRE_09310</name>
</gene>
<dbReference type="AlphaFoldDB" id="E3LI36"/>
<feature type="chain" id="PRO_5003174955" description="T20D4.11-like domain-containing protein" evidence="1">
    <location>
        <begin position="21"/>
        <end position="332"/>
    </location>
</feature>
<keyword evidence="1" id="KW-0732">Signal</keyword>
<dbReference type="RefSeq" id="XP_003116332.2">
    <property type="nucleotide sequence ID" value="XM_003116284.2"/>
</dbReference>
<dbReference type="GeneID" id="9820431"/>
<dbReference type="HOGENOM" id="CLU_058511_0_0_1"/>
<dbReference type="OMA" id="IANERRC"/>
<dbReference type="OrthoDB" id="5870717at2759"/>
<dbReference type="Proteomes" id="UP000008281">
    <property type="component" value="Unassembled WGS sequence"/>
</dbReference>
<dbReference type="EMBL" id="DS268409">
    <property type="protein sequence ID" value="EFO95228.1"/>
    <property type="molecule type" value="Genomic_DNA"/>
</dbReference>
<sequence>MTEIVRPLLIFICLFINTIAEPSISNFQECSPKEIVISHGKCSLYVNELIFLSEEYNKEDVPMEAVNNMSRACQSITSCFGGLQCLESQKNKELYQRKCDSVQLKNFEVESCLTRFIKDIYEKNSSCSSKYDFTAKTFQQKREAYTSGKSCFLDFVKNNCSERALSYMKSDYDHFLDILTIPSENGTCTPVQNTLTKIQCEAVMREMQFKMIELSLSRDEHVNQNLSAACQEVADCTRPCSSMDSEGIDKLCGNFELLDDKEFVNCTEKIGTIHKENKEKLSGYKCMSGLDSIETLTKNKDCMKEVMKGECDESALKNFDRNWKILDNALSH</sequence>
<evidence type="ECO:0000313" key="3">
    <source>
        <dbReference type="EMBL" id="EFO95228.1"/>
    </source>
</evidence>
<evidence type="ECO:0000259" key="2">
    <source>
        <dbReference type="Pfam" id="PF01579"/>
    </source>
</evidence>